<keyword evidence="3" id="KW-1185">Reference proteome</keyword>
<protein>
    <submittedName>
        <fullName evidence="2">Glutamine amidotransferase</fullName>
    </submittedName>
</protein>
<organism evidence="2 3">
    <name type="scientific">Cellulomonas algicola</name>
    <dbReference type="NCBI Taxonomy" id="2071633"/>
    <lineage>
        <taxon>Bacteria</taxon>
        <taxon>Bacillati</taxon>
        <taxon>Actinomycetota</taxon>
        <taxon>Actinomycetes</taxon>
        <taxon>Micrococcales</taxon>
        <taxon>Cellulomonadaceae</taxon>
        <taxon>Cellulomonas</taxon>
    </lineage>
</organism>
<dbReference type="PROSITE" id="PS51273">
    <property type="entry name" value="GATASE_TYPE_1"/>
    <property type="match status" value="1"/>
</dbReference>
<dbReference type="GO" id="GO:0016740">
    <property type="term" value="F:transferase activity"/>
    <property type="evidence" value="ECO:0007669"/>
    <property type="project" value="UniProtKB-KW"/>
</dbReference>
<accession>A0A401V1C7</accession>
<dbReference type="InterPro" id="IPR044992">
    <property type="entry name" value="ChyE-like"/>
</dbReference>
<dbReference type="OrthoDB" id="5196541at2"/>
<sequence length="244" mass="26403">MKPFVLLASRSQDVAADAEYAAMLAYGGLRPEDLVRVRMEAGPLPDLDLDAVSGILVGGSPFDASTPQDQKSAVQVRVETEVSALLDEVVDRDLPFLGACYGVGTLGVHQGGVIDRVHAEPISAVRVTLTPDGRADPLLADVPDAFDAFVGHKEACRVLPPTATLLASSPACPVQMFRVRTNLYATQFHPELDVDGISTRIRVYREYGYFRPDEADAVLAGVRDADVWAPPRILAAFVRRYARD</sequence>
<feature type="domain" description="Glutamine amidotransferase" evidence="1">
    <location>
        <begin position="50"/>
        <end position="192"/>
    </location>
</feature>
<dbReference type="SUPFAM" id="SSF52317">
    <property type="entry name" value="Class I glutamine amidotransferase-like"/>
    <property type="match status" value="1"/>
</dbReference>
<dbReference type="EMBL" id="BHYL01000187">
    <property type="protein sequence ID" value="GCD20703.1"/>
    <property type="molecule type" value="Genomic_DNA"/>
</dbReference>
<proteinExistence type="predicted"/>
<gene>
    <name evidence="2" type="ORF">CTKZ_22650</name>
</gene>
<comment type="caution">
    <text evidence="2">The sequence shown here is derived from an EMBL/GenBank/DDBJ whole genome shotgun (WGS) entry which is preliminary data.</text>
</comment>
<evidence type="ECO:0000259" key="1">
    <source>
        <dbReference type="Pfam" id="PF00117"/>
    </source>
</evidence>
<keyword evidence="2" id="KW-0315">Glutamine amidotransferase</keyword>
<dbReference type="AlphaFoldDB" id="A0A401V1C7"/>
<evidence type="ECO:0000313" key="3">
    <source>
        <dbReference type="Proteomes" id="UP000288246"/>
    </source>
</evidence>
<reference evidence="2 3" key="1">
    <citation type="submission" date="2018-11" db="EMBL/GenBank/DDBJ databases">
        <title>Draft genome sequence of Cellulomonas takizawaensis strain TKZ-21.</title>
        <authorList>
            <person name="Yamamura H."/>
            <person name="Hayashi T."/>
            <person name="Hamada M."/>
            <person name="Serisawa Y."/>
            <person name="Matsuyama K."/>
            <person name="Nakagawa Y."/>
            <person name="Otoguro M."/>
            <person name="Yanagida F."/>
            <person name="Hayakawa M."/>
        </authorList>
    </citation>
    <scope>NUCLEOTIDE SEQUENCE [LARGE SCALE GENOMIC DNA]</scope>
    <source>
        <strain evidence="2 3">TKZ-21</strain>
    </source>
</reference>
<dbReference type="GO" id="GO:0005829">
    <property type="term" value="C:cytosol"/>
    <property type="evidence" value="ECO:0007669"/>
    <property type="project" value="TreeGrafter"/>
</dbReference>
<evidence type="ECO:0000313" key="2">
    <source>
        <dbReference type="EMBL" id="GCD20703.1"/>
    </source>
</evidence>
<dbReference type="CDD" id="cd01741">
    <property type="entry name" value="GATase1_1"/>
    <property type="match status" value="1"/>
</dbReference>
<name>A0A401V1C7_9CELL</name>
<dbReference type="NCBIfam" id="NF005743">
    <property type="entry name" value="PRK07567.1"/>
    <property type="match status" value="1"/>
</dbReference>
<dbReference type="PANTHER" id="PTHR42695:SF5">
    <property type="entry name" value="GLUTAMINE AMIDOTRANSFERASE YLR126C-RELATED"/>
    <property type="match status" value="1"/>
</dbReference>
<dbReference type="RefSeq" id="WP_124343211.1">
    <property type="nucleotide sequence ID" value="NZ_BHYL01000187.1"/>
</dbReference>
<dbReference type="PANTHER" id="PTHR42695">
    <property type="entry name" value="GLUTAMINE AMIDOTRANSFERASE YLR126C-RELATED"/>
    <property type="match status" value="1"/>
</dbReference>
<dbReference type="InterPro" id="IPR017926">
    <property type="entry name" value="GATASE"/>
</dbReference>
<dbReference type="InterPro" id="IPR029062">
    <property type="entry name" value="Class_I_gatase-like"/>
</dbReference>
<dbReference type="Pfam" id="PF00117">
    <property type="entry name" value="GATase"/>
    <property type="match status" value="1"/>
</dbReference>
<dbReference type="Proteomes" id="UP000288246">
    <property type="component" value="Unassembled WGS sequence"/>
</dbReference>
<dbReference type="Gene3D" id="3.40.50.880">
    <property type="match status" value="1"/>
</dbReference>
<keyword evidence="2" id="KW-0808">Transferase</keyword>